<dbReference type="SUPFAM" id="SSF56300">
    <property type="entry name" value="Metallo-dependent phosphatases"/>
    <property type="match status" value="1"/>
</dbReference>
<organism evidence="2 3">
    <name type="scientific">Rubrivirga litoralis</name>
    <dbReference type="NCBI Taxonomy" id="3075598"/>
    <lineage>
        <taxon>Bacteria</taxon>
        <taxon>Pseudomonadati</taxon>
        <taxon>Rhodothermota</taxon>
        <taxon>Rhodothermia</taxon>
        <taxon>Rhodothermales</taxon>
        <taxon>Rubricoccaceae</taxon>
        <taxon>Rubrivirga</taxon>
    </lineage>
</organism>
<dbReference type="Proteomes" id="UP001267426">
    <property type="component" value="Unassembled WGS sequence"/>
</dbReference>
<name>A0ABU3BT80_9BACT</name>
<dbReference type="PANTHER" id="PTHR34990">
    <property type="entry name" value="UDP-2,3-DIACYLGLUCOSAMINE HYDROLASE-RELATED"/>
    <property type="match status" value="1"/>
</dbReference>
<protein>
    <submittedName>
        <fullName evidence="2">UDP-2,3-diacylglucosamine diphosphatase</fullName>
    </submittedName>
</protein>
<evidence type="ECO:0000313" key="2">
    <source>
        <dbReference type="EMBL" id="MDT0632504.1"/>
    </source>
</evidence>
<dbReference type="RefSeq" id="WP_311664443.1">
    <property type="nucleotide sequence ID" value="NZ_JAVRHT010000029.1"/>
</dbReference>
<accession>A0ABU3BT80</accession>
<sequence length="278" mass="29582">MLLLLSDLHLGRGTRDQTRAAERDAVALLRAHEGALVPDAGAAGGAALVLLGDVYDQFIEYRHLVPKGAARLVGLLAEWADRGAEVVYVVGNRDPWHVDFFEGEVGARVVDAWETRRAGRSLYIAHGDGHGAPRGPSSQLTHRLQPLLRSPRMARFYRMGLPGDAGYGLARWVAQRFGTDGTPDPAVARRLSAAAHDRLQTTGADVVAFGHSHTAALEAAPPRPDAGGRGGVYLNPGYWFGARTFATLDADGPALSRWADGAAVPLARPAPLDAARAL</sequence>
<evidence type="ECO:0000313" key="3">
    <source>
        <dbReference type="Proteomes" id="UP001267426"/>
    </source>
</evidence>
<comment type="caution">
    <text evidence="2">The sequence shown here is derived from an EMBL/GenBank/DDBJ whole genome shotgun (WGS) entry which is preliminary data.</text>
</comment>
<keyword evidence="1" id="KW-0378">Hydrolase</keyword>
<reference evidence="2 3" key="1">
    <citation type="submission" date="2023-09" db="EMBL/GenBank/DDBJ databases">
        <authorList>
            <person name="Rey-Velasco X."/>
        </authorList>
    </citation>
    <scope>NUCLEOTIDE SEQUENCE [LARGE SCALE GENOMIC DNA]</scope>
    <source>
        <strain evidence="2 3">F394</strain>
    </source>
</reference>
<dbReference type="InterPro" id="IPR029052">
    <property type="entry name" value="Metallo-depent_PP-like"/>
</dbReference>
<gene>
    <name evidence="2" type="ORF">RM540_12155</name>
</gene>
<proteinExistence type="predicted"/>
<dbReference type="PANTHER" id="PTHR34990:SF1">
    <property type="entry name" value="UDP-2,3-DIACYLGLUCOSAMINE HYDROLASE"/>
    <property type="match status" value="1"/>
</dbReference>
<dbReference type="EMBL" id="JAVRHT010000029">
    <property type="protein sequence ID" value="MDT0632504.1"/>
    <property type="molecule type" value="Genomic_DNA"/>
</dbReference>
<dbReference type="InterPro" id="IPR043461">
    <property type="entry name" value="LpxH-like"/>
</dbReference>
<keyword evidence="3" id="KW-1185">Reference proteome</keyword>
<dbReference type="Gene3D" id="3.60.21.10">
    <property type="match status" value="1"/>
</dbReference>
<evidence type="ECO:0000256" key="1">
    <source>
        <dbReference type="ARBA" id="ARBA00022801"/>
    </source>
</evidence>